<gene>
    <name evidence="5" type="ORF">OCV99_05010</name>
</gene>
<dbReference type="EMBL" id="JAOQJU010000003">
    <property type="protein sequence ID" value="MCU6685928.1"/>
    <property type="molecule type" value="Genomic_DNA"/>
</dbReference>
<accession>A0ABT2RKI7</accession>
<feature type="domain" description="SLH" evidence="4">
    <location>
        <begin position="1697"/>
        <end position="1761"/>
    </location>
</feature>
<feature type="signal peptide" evidence="3">
    <location>
        <begin position="1"/>
        <end position="28"/>
    </location>
</feature>
<dbReference type="PROSITE" id="PS51272">
    <property type="entry name" value="SLH"/>
    <property type="match status" value="3"/>
</dbReference>
<keyword evidence="6" id="KW-1185">Reference proteome</keyword>
<feature type="region of interest" description="Disordered" evidence="2">
    <location>
        <begin position="1607"/>
        <end position="1637"/>
    </location>
</feature>
<dbReference type="Gene3D" id="2.60.40.3630">
    <property type="match status" value="1"/>
</dbReference>
<dbReference type="PANTHER" id="PTHR45661">
    <property type="entry name" value="SURFACE ANTIGEN"/>
    <property type="match status" value="1"/>
</dbReference>
<dbReference type="Proteomes" id="UP001652431">
    <property type="component" value="Unassembled WGS sequence"/>
</dbReference>
<dbReference type="Pfam" id="PF13306">
    <property type="entry name" value="LRR_5"/>
    <property type="match status" value="6"/>
</dbReference>
<feature type="compositionally biased region" description="Acidic residues" evidence="2">
    <location>
        <begin position="1613"/>
        <end position="1629"/>
    </location>
</feature>
<organism evidence="5 6">
    <name type="scientific">Dorea acetigenes</name>
    <dbReference type="NCBI Taxonomy" id="2981787"/>
    <lineage>
        <taxon>Bacteria</taxon>
        <taxon>Bacillati</taxon>
        <taxon>Bacillota</taxon>
        <taxon>Clostridia</taxon>
        <taxon>Lachnospirales</taxon>
        <taxon>Lachnospiraceae</taxon>
        <taxon>Dorea</taxon>
    </lineage>
</organism>
<dbReference type="Gene3D" id="3.80.10.10">
    <property type="entry name" value="Ribonuclease Inhibitor"/>
    <property type="match status" value="7"/>
</dbReference>
<evidence type="ECO:0000313" key="5">
    <source>
        <dbReference type="EMBL" id="MCU6685928.1"/>
    </source>
</evidence>
<feature type="domain" description="SLH" evidence="4">
    <location>
        <begin position="1764"/>
        <end position="1821"/>
    </location>
</feature>
<dbReference type="Gene3D" id="1.20.1270.90">
    <property type="entry name" value="AF1782-like"/>
    <property type="match status" value="1"/>
</dbReference>
<keyword evidence="1" id="KW-0677">Repeat</keyword>
<keyword evidence="3" id="KW-0732">Signal</keyword>
<dbReference type="InterPro" id="IPR001119">
    <property type="entry name" value="SLH_dom"/>
</dbReference>
<name>A0ABT2RKI7_9FIRM</name>
<dbReference type="PANTHER" id="PTHR45661:SF3">
    <property type="entry name" value="IG-LIKE DOMAIN-CONTAINING PROTEIN"/>
    <property type="match status" value="1"/>
</dbReference>
<dbReference type="RefSeq" id="WP_158368809.1">
    <property type="nucleotide sequence ID" value="NZ_JAOQJU010000003.1"/>
</dbReference>
<sequence length="1821" mass="198004">MKKRKERKILSLFLAIVLSLSMTVTSFAAGSTDGTESTDTEVLELLGDQASETEWTAEDFVYTEMSQTMNGCDYQRTIVISGQAVAGFSESGVEKIQTNKNLVIPSKTPDGETIIGVADGAFKEQGIESLTLPEGMMVDYDDTLTHTVTRRGNFLIGASAFYKNKLTSLVLPEGVIMIGSSAFARNELESVSIPHTFWWLENSAFAYNNLTTVGFPRTCDFQAQIHAFAFAHNNIKSVRLPDYMEVVEKKVFYWNPGMEDCPADAPEEQKEWGGVVYMYTNNEALFDMERIHHIERTAESQKSWHQKLVLGEDPGAGTSWNADDFTFEGTKVTGLSESGIEKRKENRELVIPSATPSGEEVTELGDTTNTYGLFGAEGEVFDSVELPDTLVRIGDRAFMGNNLTSIAFPNGLKEIGLAAFQTNQLAAIILPDTLTTLGGGAFATNPTLSNIHISRSMTEIPAGAFGCSDGKNWMENLTEITIPEGITKIGNNAFAGNNFTSITIPSTVKEIGSYAFSTKNYLMKDTATTLTLPEGLEKIGNRAFRNKAIEEVVLPSTVTKLYAQTFEKEFSDDAETVVTKVILRSKEQYEDAKNFPASTYHKLVLRVEGEWNPEDFTYGEISAELYPATDSSAKVLISGIGVTGFSESGTQKLENNKDLVIPAKDTDGNPVIGVGASAFKNQGIESLTLPEGVMADYEGAYIAEGLTQRGNFIIQRQAFYGNKLTSLTLPEGVILVDMQAFASNQLQEVTLPHTIWWISTGGFYKNQITELVFPQTCDFKLNMDPQAFGSNLIKSVRLPDRTEKLPNSVFLQCTGMEPVTDEGATAAQKKGGIVYMYTDNEELFNENLVTHLDREGDGTKPTGTKSYVQKLILGAMPEELQPWNAVHFTFDGTTITGFSDSGKLKLQENKHVVLPETTPEGEAVTAIGASAFAGTGAAVTDMETVSIPKTVETIGNMAFNWTNLIEVELPDSVTTLGVSAFGNSAQLAKVKLSGNLKTIPQACFTSSSVKEVVIPEGVETIGRGAFQGAQITSLSLPSTLVTIDRDAFGNHQLTELVIPDSVETIGRSAFAIVQEGLESTLAKVTFGANLKTIDNTAFRNCAISEAEIPAGLTTLHKDAFKECTNGKVKLYTSNKEHLNSTTGIVSEGTNHTVIYNQIVGTGWSMTDFTYDGTTVTGWSEKGNQTRLANHNLVIPTINPAGEEITAIGDAAFKIPDGEWIQGKDSVESPNGMETVVFPDTLETIGAEAFRYNSLQTVEFPESVTTIGGSAFNSNQLTKLVLPDTITTVGAGAFATNAITELTLSKGMTKLEQGIFSMNINLTSVEIPDTITEIGDMAFAGARLETLTIPESVTKIGRKAFHLHHLTELTIPGNVKEIGDSAFEGTFKAITLRKLVLEEGVETIGAYAFKEGYLESVQLPASLKTLGTDPFINNAGTDNDYVVVLHTSNPEHLKLAASDYHKIVIDSDKSGLKAAIEGAKAYEASKYTEESYGKLQAAIEKAEIVLNNETALQSEVDTEKEALEKAVKELELRPELASIRITPPAKVVYQVGDEIDLIGLQVIAVYSDGTEVPVTDYEVSGYDGAKEGKQTVTVSYGGKTAAFEVTVNKKADPDPVDPDPVDPDPVDPDPVDPTPTEPVHKFIDVNEGDWYYDTVNSVYERGLMTGLTDTVFGPADNLVRAQFATIVYRLEGCPEVDYKDAFPDVPENAWFMKAVIWANEAGVVTGYTDSGLFGPADNITREQMAVMMYRYVNKKGYDLGEKADFSSYPDAGSVSEFAYEAMRWCVGNRIITGDNGMLNPQGYANRAECATIVSRFLKLYDK</sequence>
<comment type="caution">
    <text evidence="5">The sequence shown here is derived from an EMBL/GenBank/DDBJ whole genome shotgun (WGS) entry which is preliminary data.</text>
</comment>
<feature type="chain" id="PRO_5045131408" evidence="3">
    <location>
        <begin position="29"/>
        <end position="1821"/>
    </location>
</feature>
<dbReference type="InterPro" id="IPR032675">
    <property type="entry name" value="LRR_dom_sf"/>
</dbReference>
<evidence type="ECO:0000256" key="3">
    <source>
        <dbReference type="SAM" id="SignalP"/>
    </source>
</evidence>
<dbReference type="Pfam" id="PF00395">
    <property type="entry name" value="SLH"/>
    <property type="match status" value="3"/>
</dbReference>
<evidence type="ECO:0000256" key="2">
    <source>
        <dbReference type="SAM" id="MobiDB-lite"/>
    </source>
</evidence>
<dbReference type="InterPro" id="IPR022038">
    <property type="entry name" value="Ig-like_bact"/>
</dbReference>
<reference evidence="5 6" key="1">
    <citation type="journal article" date="2021" name="ISME Commun">
        <title>Automated analysis of genomic sequences facilitates high-throughput and comprehensive description of bacteria.</title>
        <authorList>
            <person name="Hitch T.C.A."/>
        </authorList>
    </citation>
    <scope>NUCLEOTIDE SEQUENCE [LARGE SCALE GENOMIC DNA]</scope>
    <source>
        <strain evidence="5 6">Sanger_03</strain>
    </source>
</reference>
<dbReference type="InterPro" id="IPR026906">
    <property type="entry name" value="LRR_5"/>
</dbReference>
<dbReference type="Pfam" id="PF07523">
    <property type="entry name" value="Big_3"/>
    <property type="match status" value="1"/>
</dbReference>
<dbReference type="SUPFAM" id="SSF52058">
    <property type="entry name" value="L domain-like"/>
    <property type="match status" value="3"/>
</dbReference>
<feature type="domain" description="SLH" evidence="4">
    <location>
        <begin position="1637"/>
        <end position="1696"/>
    </location>
</feature>
<evidence type="ECO:0000313" key="6">
    <source>
        <dbReference type="Proteomes" id="UP001652431"/>
    </source>
</evidence>
<proteinExistence type="predicted"/>
<evidence type="ECO:0000259" key="4">
    <source>
        <dbReference type="PROSITE" id="PS51272"/>
    </source>
</evidence>
<dbReference type="InterPro" id="IPR053139">
    <property type="entry name" value="Surface_bspA-like"/>
</dbReference>
<protein>
    <submittedName>
        <fullName evidence="5">Leucine-rich repeat protein</fullName>
    </submittedName>
</protein>
<evidence type="ECO:0000256" key="1">
    <source>
        <dbReference type="ARBA" id="ARBA00022737"/>
    </source>
</evidence>